<evidence type="ECO:0000256" key="6">
    <source>
        <dbReference type="ARBA" id="ARBA00022729"/>
    </source>
</evidence>
<keyword evidence="7" id="KW-0106">Calcium</keyword>
<name>A0A9D2HPP9_9BACT</name>
<evidence type="ECO:0000256" key="3">
    <source>
        <dbReference type="ARBA" id="ARBA00011887"/>
    </source>
</evidence>
<comment type="caution">
    <text evidence="12">The sequence shown here is derived from an EMBL/GenBank/DDBJ whole genome shotgun (WGS) entry which is preliminary data.</text>
</comment>
<feature type="chain" id="PRO_5038648655" description="nitrite reductase (cytochrome; ammonia-forming)" evidence="11">
    <location>
        <begin position="25"/>
        <end position="520"/>
    </location>
</feature>
<sequence>MTSRFIHGSCIVLLFLGLTTLSGCDDVDTKLQTPTYSTNLKEDETRISVFEKDFPLQYASYMKNNESEVMTEYKGSVPFRKNDNVNPLPRGWKHAQPYLKNLWLGYPFMYEYNEARGHTHAVTDFVNIDRINRYAVKGTLPATCWNCKTPKMMSWIKEYGDAFWSKDVNAFRGKEAINAMDETIGCANCHDPRTMELRPYSEPLKDWLKRSGKDWSALSRNEKRSLVCAQCHVEYYFTHKDNGPAGRPVFPWDKGFNPEDMYQYYKEHGPKGADGRSTPFADWTHAASGVPMIKMQHPDFEMFQDGPHGAAGVACADCHMPYQRVDGKKVSSHWMTSPLKDPELRACRQCHADKTADYLRERVLYTQKKSFEQLLLAQEASVRAHEAVRLANAWNGEKDPRHDELMAEAREMVRKGQLFWDYVSAENSVGFHNPAKTLDTLMTSLECSNKAVALAAQATRYGISPALEGDIKEIVPPILEFSRKMQQDPAVLQTNPWLKLLPVLPTAEQVWQGQEQVSAR</sequence>
<dbReference type="Proteomes" id="UP000823821">
    <property type="component" value="Unassembled WGS sequence"/>
</dbReference>
<feature type="signal peptide" evidence="11">
    <location>
        <begin position="1"/>
        <end position="24"/>
    </location>
</feature>
<dbReference type="GO" id="GO:0042279">
    <property type="term" value="F:nitrite reductase (cytochrome, ammonia-forming) activity"/>
    <property type="evidence" value="ECO:0007669"/>
    <property type="project" value="UniProtKB-EC"/>
</dbReference>
<keyword evidence="8" id="KW-0560">Oxidoreductase</keyword>
<evidence type="ECO:0000256" key="4">
    <source>
        <dbReference type="ARBA" id="ARBA00022617"/>
    </source>
</evidence>
<dbReference type="InterPro" id="IPR036280">
    <property type="entry name" value="Multihaem_cyt_sf"/>
</dbReference>
<dbReference type="EC" id="1.7.2.2" evidence="3"/>
<dbReference type="AlphaFoldDB" id="A0A9D2HPP9"/>
<dbReference type="EMBL" id="DWZD01000053">
    <property type="protein sequence ID" value="HJA80032.1"/>
    <property type="molecule type" value="Genomic_DNA"/>
</dbReference>
<gene>
    <name evidence="12" type="ORF">H9784_10800</name>
</gene>
<organism evidence="12 13">
    <name type="scientific">Candidatus Desulfovibrio intestinavium</name>
    <dbReference type="NCBI Taxonomy" id="2838534"/>
    <lineage>
        <taxon>Bacteria</taxon>
        <taxon>Pseudomonadati</taxon>
        <taxon>Thermodesulfobacteriota</taxon>
        <taxon>Desulfovibrionia</taxon>
        <taxon>Desulfovibrionales</taxon>
        <taxon>Desulfovibrionaceae</taxon>
        <taxon>Desulfovibrio</taxon>
    </lineage>
</organism>
<dbReference type="CDD" id="cd00548">
    <property type="entry name" value="NrfA-like"/>
    <property type="match status" value="1"/>
</dbReference>
<keyword evidence="6 11" id="KW-0732">Signal</keyword>
<accession>A0A9D2HPP9</accession>
<dbReference type="InterPro" id="IPR003321">
    <property type="entry name" value="Cyt_c552"/>
</dbReference>
<reference evidence="12" key="1">
    <citation type="journal article" date="2021" name="PeerJ">
        <title>Extensive microbial diversity within the chicken gut microbiome revealed by metagenomics and culture.</title>
        <authorList>
            <person name="Gilroy R."/>
            <person name="Ravi A."/>
            <person name="Getino M."/>
            <person name="Pursley I."/>
            <person name="Horton D.L."/>
            <person name="Alikhan N.F."/>
            <person name="Baker D."/>
            <person name="Gharbi K."/>
            <person name="Hall N."/>
            <person name="Watson M."/>
            <person name="Adriaenssens E.M."/>
            <person name="Foster-Nyarko E."/>
            <person name="Jarju S."/>
            <person name="Secka A."/>
            <person name="Antonio M."/>
            <person name="Oren A."/>
            <person name="Chaudhuri R.R."/>
            <person name="La Ragione R."/>
            <person name="Hildebrand F."/>
            <person name="Pallen M.J."/>
        </authorList>
    </citation>
    <scope>NUCLEOTIDE SEQUENCE</scope>
    <source>
        <strain evidence="12">5032</strain>
    </source>
</reference>
<dbReference type="SUPFAM" id="SSF48695">
    <property type="entry name" value="Multiheme cytochromes"/>
    <property type="match status" value="1"/>
</dbReference>
<keyword evidence="5" id="KW-0479">Metal-binding</keyword>
<evidence type="ECO:0000313" key="13">
    <source>
        <dbReference type="Proteomes" id="UP000823821"/>
    </source>
</evidence>
<dbReference type="GO" id="GO:0046872">
    <property type="term" value="F:metal ion binding"/>
    <property type="evidence" value="ECO:0007669"/>
    <property type="project" value="UniProtKB-KW"/>
</dbReference>
<dbReference type="PANTHER" id="PTHR30633:SF0">
    <property type="entry name" value="CYTOCHROME C-552"/>
    <property type="match status" value="1"/>
</dbReference>
<proteinExistence type="inferred from homology"/>
<keyword evidence="9" id="KW-0408">Iron</keyword>
<keyword evidence="4" id="KW-0349">Heme</keyword>
<evidence type="ECO:0000313" key="12">
    <source>
        <dbReference type="EMBL" id="HJA80032.1"/>
    </source>
</evidence>
<dbReference type="GO" id="GO:0030288">
    <property type="term" value="C:outer membrane-bounded periplasmic space"/>
    <property type="evidence" value="ECO:0007669"/>
    <property type="project" value="TreeGrafter"/>
</dbReference>
<evidence type="ECO:0000256" key="2">
    <source>
        <dbReference type="ARBA" id="ARBA00009288"/>
    </source>
</evidence>
<dbReference type="GO" id="GO:0020037">
    <property type="term" value="F:heme binding"/>
    <property type="evidence" value="ECO:0007669"/>
    <property type="project" value="TreeGrafter"/>
</dbReference>
<evidence type="ECO:0000256" key="5">
    <source>
        <dbReference type="ARBA" id="ARBA00022723"/>
    </source>
</evidence>
<evidence type="ECO:0000256" key="7">
    <source>
        <dbReference type="ARBA" id="ARBA00022837"/>
    </source>
</evidence>
<dbReference type="PIRSF" id="PIRSF000243">
    <property type="entry name" value="Cyt_c552"/>
    <property type="match status" value="1"/>
</dbReference>
<comment type="subcellular location">
    <subcellularLocation>
        <location evidence="1">Cell envelope</location>
    </subcellularLocation>
</comment>
<evidence type="ECO:0000256" key="11">
    <source>
        <dbReference type="SAM" id="SignalP"/>
    </source>
</evidence>
<evidence type="ECO:0000256" key="10">
    <source>
        <dbReference type="ARBA" id="ARBA00049131"/>
    </source>
</evidence>
<evidence type="ECO:0000256" key="9">
    <source>
        <dbReference type="ARBA" id="ARBA00023004"/>
    </source>
</evidence>
<dbReference type="PANTHER" id="PTHR30633">
    <property type="entry name" value="CYTOCHROME C-552 RESPIRATORY NITRITE REDUCTASE"/>
    <property type="match status" value="1"/>
</dbReference>
<comment type="similarity">
    <text evidence="2">Belongs to the cytochrome c-552 family.</text>
</comment>
<dbReference type="Pfam" id="PF02335">
    <property type="entry name" value="Cytochrom_C552"/>
    <property type="match status" value="1"/>
</dbReference>
<dbReference type="Gene3D" id="1.10.1130.10">
    <property type="entry name" value="Flavocytochrome C3, Chain A"/>
    <property type="match status" value="1"/>
</dbReference>
<dbReference type="Gene3D" id="1.20.140.10">
    <property type="entry name" value="Butyryl-CoA Dehydrogenase, subunit A, domain 3"/>
    <property type="match status" value="1"/>
</dbReference>
<evidence type="ECO:0000256" key="1">
    <source>
        <dbReference type="ARBA" id="ARBA00004196"/>
    </source>
</evidence>
<comment type="catalytic activity">
    <reaction evidence="10">
        <text>6 Fe(III)-[cytochrome c] + NH4(+) + 2 H2O = 6 Fe(II)-[cytochrome c] + nitrite + 8 H(+)</text>
        <dbReference type="Rhea" id="RHEA:13089"/>
        <dbReference type="Rhea" id="RHEA-COMP:10350"/>
        <dbReference type="Rhea" id="RHEA-COMP:14399"/>
        <dbReference type="ChEBI" id="CHEBI:15377"/>
        <dbReference type="ChEBI" id="CHEBI:15378"/>
        <dbReference type="ChEBI" id="CHEBI:16301"/>
        <dbReference type="ChEBI" id="CHEBI:28938"/>
        <dbReference type="ChEBI" id="CHEBI:29033"/>
        <dbReference type="ChEBI" id="CHEBI:29034"/>
        <dbReference type="EC" id="1.7.2.2"/>
    </reaction>
</comment>
<dbReference type="GO" id="GO:0019645">
    <property type="term" value="P:anaerobic electron transport chain"/>
    <property type="evidence" value="ECO:0007669"/>
    <property type="project" value="TreeGrafter"/>
</dbReference>
<protein>
    <recommendedName>
        <fullName evidence="3">nitrite reductase (cytochrome; ammonia-forming)</fullName>
        <ecNumber evidence="3">1.7.2.2</ecNumber>
    </recommendedName>
</protein>
<reference evidence="12" key="2">
    <citation type="submission" date="2021-04" db="EMBL/GenBank/DDBJ databases">
        <authorList>
            <person name="Gilroy R."/>
        </authorList>
    </citation>
    <scope>NUCLEOTIDE SEQUENCE</scope>
    <source>
        <strain evidence="12">5032</strain>
    </source>
</reference>
<evidence type="ECO:0000256" key="8">
    <source>
        <dbReference type="ARBA" id="ARBA00023002"/>
    </source>
</evidence>
<dbReference type="PROSITE" id="PS51257">
    <property type="entry name" value="PROKAR_LIPOPROTEIN"/>
    <property type="match status" value="1"/>
</dbReference>